<evidence type="ECO:0000256" key="1">
    <source>
        <dbReference type="ARBA" id="ARBA00022908"/>
    </source>
</evidence>
<evidence type="ECO:0000313" key="6">
    <source>
        <dbReference type="EMBL" id="MFC4349222.1"/>
    </source>
</evidence>
<keyword evidence="2" id="KW-0233">DNA recombination</keyword>
<dbReference type="Pfam" id="PF00589">
    <property type="entry name" value="Phage_integrase"/>
    <property type="match status" value="1"/>
</dbReference>
<dbReference type="EMBL" id="JBHSCR010000015">
    <property type="protein sequence ID" value="MFC4349222.1"/>
    <property type="molecule type" value="Genomic_DNA"/>
</dbReference>
<dbReference type="InterPro" id="IPR011010">
    <property type="entry name" value="DNA_brk_join_enz"/>
</dbReference>
<feature type="coiled-coil region" evidence="3">
    <location>
        <begin position="579"/>
        <end position="630"/>
    </location>
</feature>
<name>A0ABV8UD81_9PROT</name>
<dbReference type="InterPro" id="IPR013762">
    <property type="entry name" value="Integrase-like_cat_sf"/>
</dbReference>
<keyword evidence="3" id="KW-0175">Coiled coil</keyword>
<feature type="domain" description="Tyr recombinase" evidence="5">
    <location>
        <begin position="1054"/>
        <end position="1266"/>
    </location>
</feature>
<dbReference type="InterPro" id="IPR002104">
    <property type="entry name" value="Integrase_catalytic"/>
</dbReference>
<evidence type="ECO:0000256" key="4">
    <source>
        <dbReference type="SAM" id="MobiDB-lite"/>
    </source>
</evidence>
<dbReference type="PANTHER" id="PTHR30349:SF90">
    <property type="entry name" value="TYROSINE RECOMBINASE XERD"/>
    <property type="match status" value="1"/>
</dbReference>
<proteinExistence type="predicted"/>
<dbReference type="Gene3D" id="1.10.443.10">
    <property type="entry name" value="Intergrase catalytic core"/>
    <property type="match status" value="1"/>
</dbReference>
<dbReference type="PROSITE" id="PS51898">
    <property type="entry name" value="TYR_RECOMBINASE"/>
    <property type="match status" value="1"/>
</dbReference>
<evidence type="ECO:0000259" key="5">
    <source>
        <dbReference type="PROSITE" id="PS51898"/>
    </source>
</evidence>
<reference evidence="7" key="1">
    <citation type="journal article" date="2019" name="Int. J. Syst. Evol. Microbiol.">
        <title>The Global Catalogue of Microorganisms (GCM) 10K type strain sequencing project: providing services to taxonomists for standard genome sequencing and annotation.</title>
        <authorList>
            <consortium name="The Broad Institute Genomics Platform"/>
            <consortium name="The Broad Institute Genome Sequencing Center for Infectious Disease"/>
            <person name="Wu L."/>
            <person name="Ma J."/>
        </authorList>
    </citation>
    <scope>NUCLEOTIDE SEQUENCE [LARGE SCALE GENOMIC DNA]</scope>
    <source>
        <strain evidence="7">CGMCC 1.15304</strain>
    </source>
</reference>
<gene>
    <name evidence="6" type="ORF">ACFO5Q_15325</name>
</gene>
<keyword evidence="1" id="KW-0229">DNA integration</keyword>
<evidence type="ECO:0000313" key="7">
    <source>
        <dbReference type="Proteomes" id="UP001595776"/>
    </source>
</evidence>
<dbReference type="InterPro" id="IPR050090">
    <property type="entry name" value="Tyrosine_recombinase_XerCD"/>
</dbReference>
<protein>
    <submittedName>
        <fullName evidence="6">Tyrosine-type recombinase/integrase</fullName>
    </submittedName>
</protein>
<organism evidence="6 7">
    <name type="scientific">Kordiimonas lipolytica</name>
    <dbReference type="NCBI Taxonomy" id="1662421"/>
    <lineage>
        <taxon>Bacteria</taxon>
        <taxon>Pseudomonadati</taxon>
        <taxon>Pseudomonadota</taxon>
        <taxon>Alphaproteobacteria</taxon>
        <taxon>Kordiimonadales</taxon>
        <taxon>Kordiimonadaceae</taxon>
        <taxon>Kordiimonas</taxon>
    </lineage>
</organism>
<comment type="caution">
    <text evidence="6">The sequence shown here is derived from an EMBL/GenBank/DDBJ whole genome shotgun (WGS) entry which is preliminary data.</text>
</comment>
<dbReference type="SUPFAM" id="SSF56349">
    <property type="entry name" value="DNA breaking-rejoining enzymes"/>
    <property type="match status" value="2"/>
</dbReference>
<dbReference type="Proteomes" id="UP001595776">
    <property type="component" value="Unassembled WGS sequence"/>
</dbReference>
<sequence>MAYFYTALYNGDIAGGPLRAICTRVGEDGNLNQIPAKENTYDSPASKSYVEPSRAEKSLPNAVSPRLQNRFNRKITRRLVMAQLLSGASHKALSDQDIALIKKECFELLSAGDLQSSPAWENALFIMLSLVTGRSTSFLRSLKVKPQTAKGFPSEPCWAILDFRYCLYDVPNIPRGSRPDMIGERNANEALPQKKTAGVFIHIPDELAEGLVRLHNRFSPKKTRLPETESQTLSAFASLKDRNVSPAKIQAHLALSLKHQGVDDVIAGYVSGKTADQLPAMYYTQVSQADITAAHSNYLVGLGFAPSPAMPDDQKIGSMLVPTPEWTGELFNYMRTQIAKVDTGKREDLFNHHNYLMFYTYLVLCLSTGHRPVKAPFQYLRDFDLTSGFVWISDKVVRTNHASRVVPLCDTALQQMRYYVEHLRRLRDRLRHTDYETSSYIENALRSVNPVLFVFDEEGKSFLTPKILQSWHGFISALPGNWNRHTLRSLLTNAVPYNCLNAFMGHALIGIGPLSGTSGFEFASLRSLNCHLEQILQRYGAIALADTPQHYVIEPYEPAGNHTAHVGRNGRAKDRAHLLKRAVEKCDEIQNEVGFCREKITTAEDYEVALAEAENQLHALNLSAEQYCRAKSHLQKRAKEIIDAHGIAVSLPSVPAQVSFEPSFRTEKWFTLARYIHAWDKAFYERLEEFGRSSQEDDLTLIGLILYAATTRGGLANAKLLADLAVQLSDHTVKPQTMGPYVWFDLDIPIDGKEGRYSLKVGNKCHQHRHWFVDEVSLALIIRLYKKRSPNSDVPLGKARLLKANVFDLIKKAIFGEDTNQTPITDLEKLTSAALWRHDSIAGPGISEALQSLASGRFQTFSIDRQAWIGLFNDIPVATHMPASVSYKADERKAPSRYRAEDPHVWGSFYENHLIPALRPVLQNHTKVKISEVLVNLEALKETEDLPTHLHLALDWLIDVGKRGDKPSTLQRYCSAFVSVWLLETHGRIPDLHDAEELEELYGNLLTYHDSPSEVAYMLGRMADFHAFGMRDSRYRLPQIENQQWHQFKRHSLVRTKVLSFRQVQAAIDLMTSGEPSARERRKISLFVMLAYRTGMRLTELVKLQLKDVEISKDCVISIRDNQFGNNKSRAGRRQINLGVFLDDREMGEFKSLMAQYARKTNRNLPVFSFGSTGAPYHGGQISKMFSQAIEQVTGDADVVFHSLRHSCLSCLHATLEGEAEIAHMIAGLSVEKMEAIREHLVGHIGNRMGLYYTLAAFAGHAGPRETMLSYLHLSDLIIFSKLQRQRLEIGTDKLAQIAGVQGSKIADLDSNERHQYLVRHKVPAIASSYPFVLPAEQKPSSSGTEEGHTTQAKHDLMLVDEILRALQEGSKARDLAFQYDVDREVIEKWHQKAIELQSLKTRRGNSRLFGKDKEASIRLRARNDNRVKAELDRVCRGMHAKLDCWSAEEIERFMKAILLASSPDARSYRIHDPIFAAEIVEFFLPEIPVGRWRMEIDIPEGPDFKASRDRWKLHNPWLSESDFKSRPQKISAHHQDGIGLLRLTHPAKSDNSSLPKLVAYLVSVSYDEAD</sequence>
<evidence type="ECO:0000256" key="2">
    <source>
        <dbReference type="ARBA" id="ARBA00023172"/>
    </source>
</evidence>
<accession>A0ABV8UD81</accession>
<feature type="region of interest" description="Disordered" evidence="4">
    <location>
        <begin position="33"/>
        <end position="62"/>
    </location>
</feature>
<evidence type="ECO:0000256" key="3">
    <source>
        <dbReference type="SAM" id="Coils"/>
    </source>
</evidence>
<dbReference type="PANTHER" id="PTHR30349">
    <property type="entry name" value="PHAGE INTEGRASE-RELATED"/>
    <property type="match status" value="1"/>
</dbReference>
<keyword evidence="7" id="KW-1185">Reference proteome</keyword>
<dbReference type="RefSeq" id="WP_380084404.1">
    <property type="nucleotide sequence ID" value="NZ_JBHSCR010000015.1"/>
</dbReference>